<keyword evidence="3" id="KW-1185">Reference proteome</keyword>
<reference evidence="2 3" key="1">
    <citation type="journal article" date="2019" name="Int. J. Syst. Evol. Microbiol.">
        <title>The Global Catalogue of Microorganisms (GCM) 10K type strain sequencing project: providing services to taxonomists for standard genome sequencing and annotation.</title>
        <authorList>
            <consortium name="The Broad Institute Genomics Platform"/>
            <consortium name="The Broad Institute Genome Sequencing Center for Infectious Disease"/>
            <person name="Wu L."/>
            <person name="Ma J."/>
        </authorList>
    </citation>
    <scope>NUCLEOTIDE SEQUENCE [LARGE SCALE GENOMIC DNA]</scope>
    <source>
        <strain evidence="2 3">CGMCC 1.12543</strain>
    </source>
</reference>
<evidence type="ECO:0000313" key="3">
    <source>
        <dbReference type="Proteomes" id="UP001596099"/>
    </source>
</evidence>
<dbReference type="Pfam" id="PF24035">
    <property type="entry name" value="DUF7344"/>
    <property type="match status" value="1"/>
</dbReference>
<dbReference type="RefSeq" id="WP_247418776.1">
    <property type="nucleotide sequence ID" value="NZ_JALLGW010000002.1"/>
</dbReference>
<gene>
    <name evidence="2" type="ORF">ACFPYI_02080</name>
</gene>
<evidence type="ECO:0000259" key="1">
    <source>
        <dbReference type="Pfam" id="PF24035"/>
    </source>
</evidence>
<accession>A0ABD5RIH7</accession>
<comment type="caution">
    <text evidence="2">The sequence shown here is derived from an EMBL/GenBank/DDBJ whole genome shotgun (WGS) entry which is preliminary data.</text>
</comment>
<evidence type="ECO:0000313" key="2">
    <source>
        <dbReference type="EMBL" id="MFC5970109.1"/>
    </source>
</evidence>
<proteinExistence type="predicted"/>
<dbReference type="Proteomes" id="UP001596099">
    <property type="component" value="Unassembled WGS sequence"/>
</dbReference>
<dbReference type="InterPro" id="IPR055768">
    <property type="entry name" value="DUF7344"/>
</dbReference>
<sequence>MGIDVPESWDPDDLSADEALDLMSRPRRRNVVYALLEADDETLTRDELVNILAAGRREKAPDDVEDRVLRTIAESLDHNHLPKLDEVDVVDYDRESNHVELGSAAEDVAPLLRFVPEDE</sequence>
<dbReference type="AlphaFoldDB" id="A0ABD5RIH7"/>
<organism evidence="2 3">
    <name type="scientific">Halomarina salina</name>
    <dbReference type="NCBI Taxonomy" id="1872699"/>
    <lineage>
        <taxon>Archaea</taxon>
        <taxon>Methanobacteriati</taxon>
        <taxon>Methanobacteriota</taxon>
        <taxon>Stenosarchaea group</taxon>
        <taxon>Halobacteria</taxon>
        <taxon>Halobacteriales</taxon>
        <taxon>Natronomonadaceae</taxon>
        <taxon>Halomarina</taxon>
    </lineage>
</organism>
<feature type="domain" description="DUF7344" evidence="1">
    <location>
        <begin position="21"/>
        <end position="100"/>
    </location>
</feature>
<name>A0ABD5RIH7_9EURY</name>
<dbReference type="EMBL" id="JBHSQH010000001">
    <property type="protein sequence ID" value="MFC5970109.1"/>
    <property type="molecule type" value="Genomic_DNA"/>
</dbReference>
<protein>
    <recommendedName>
        <fullName evidence="1">DUF7344 domain-containing protein</fullName>
    </recommendedName>
</protein>